<sequence>MADRPTSLAGRRVLVVEDEYFIAMDMEYWLQEAGAEVAGPVPDTEQALALIEAGPLDAAVLDVNLMSETVYAVADRLKERGVPYLFVTGEVQIADCSDYRSRPKLEKPILDTELLRAVGKLMPS</sequence>
<feature type="domain" description="Response regulatory" evidence="3">
    <location>
        <begin position="12"/>
        <end position="122"/>
    </location>
</feature>
<evidence type="ECO:0000256" key="2">
    <source>
        <dbReference type="PROSITE-ProRule" id="PRU00169"/>
    </source>
</evidence>
<dbReference type="InterPro" id="IPR001789">
    <property type="entry name" value="Sig_transdc_resp-reg_receiver"/>
</dbReference>
<reference evidence="4 5" key="1">
    <citation type="submission" date="2019-09" db="EMBL/GenBank/DDBJ databases">
        <title>YIM 48816 draft genome.</title>
        <authorList>
            <person name="Jiang L."/>
        </authorList>
    </citation>
    <scope>NUCLEOTIDE SEQUENCE [LARGE SCALE GENOMIC DNA]</scope>
    <source>
        <strain evidence="4 5">YIM 48816</strain>
    </source>
</reference>
<evidence type="ECO:0000256" key="1">
    <source>
        <dbReference type="ARBA" id="ARBA00022553"/>
    </source>
</evidence>
<protein>
    <submittedName>
        <fullName evidence="4">Response regulator</fullName>
    </submittedName>
</protein>
<proteinExistence type="predicted"/>
<dbReference type="InterPro" id="IPR011006">
    <property type="entry name" value="CheY-like_superfamily"/>
</dbReference>
<dbReference type="GO" id="GO:0000160">
    <property type="term" value="P:phosphorelay signal transduction system"/>
    <property type="evidence" value="ECO:0007669"/>
    <property type="project" value="InterPro"/>
</dbReference>
<dbReference type="SUPFAM" id="SSF52172">
    <property type="entry name" value="CheY-like"/>
    <property type="match status" value="1"/>
</dbReference>
<dbReference type="AlphaFoldDB" id="A0A6L3SW10"/>
<dbReference type="EMBL" id="VZZK01000059">
    <property type="protein sequence ID" value="KAB1070788.1"/>
    <property type="molecule type" value="Genomic_DNA"/>
</dbReference>
<dbReference type="SMART" id="SM00448">
    <property type="entry name" value="REC"/>
    <property type="match status" value="1"/>
</dbReference>
<evidence type="ECO:0000259" key="3">
    <source>
        <dbReference type="PROSITE" id="PS50110"/>
    </source>
</evidence>
<dbReference type="Proteomes" id="UP000474159">
    <property type="component" value="Unassembled WGS sequence"/>
</dbReference>
<organism evidence="4 5">
    <name type="scientific">Methylobacterium soli</name>
    <dbReference type="NCBI Taxonomy" id="553447"/>
    <lineage>
        <taxon>Bacteria</taxon>
        <taxon>Pseudomonadati</taxon>
        <taxon>Pseudomonadota</taxon>
        <taxon>Alphaproteobacteria</taxon>
        <taxon>Hyphomicrobiales</taxon>
        <taxon>Methylobacteriaceae</taxon>
        <taxon>Methylobacterium</taxon>
    </lineage>
</organism>
<keyword evidence="1 2" id="KW-0597">Phosphoprotein</keyword>
<dbReference type="RefSeq" id="WP_151005126.1">
    <property type="nucleotide sequence ID" value="NZ_BPQY01000289.1"/>
</dbReference>
<comment type="caution">
    <text evidence="4">The sequence shown here is derived from an EMBL/GenBank/DDBJ whole genome shotgun (WGS) entry which is preliminary data.</text>
</comment>
<dbReference type="PROSITE" id="PS50110">
    <property type="entry name" value="RESPONSE_REGULATORY"/>
    <property type="match status" value="1"/>
</dbReference>
<dbReference type="OrthoDB" id="582170at2"/>
<gene>
    <name evidence="4" type="ORF">F6X53_29625</name>
</gene>
<keyword evidence="5" id="KW-1185">Reference proteome</keyword>
<dbReference type="PANTHER" id="PTHR44591">
    <property type="entry name" value="STRESS RESPONSE REGULATOR PROTEIN 1"/>
    <property type="match status" value="1"/>
</dbReference>
<feature type="modified residue" description="4-aspartylphosphate" evidence="2">
    <location>
        <position position="62"/>
    </location>
</feature>
<dbReference type="Pfam" id="PF00072">
    <property type="entry name" value="Response_reg"/>
    <property type="match status" value="1"/>
</dbReference>
<dbReference type="InterPro" id="IPR050595">
    <property type="entry name" value="Bact_response_regulator"/>
</dbReference>
<dbReference type="Gene3D" id="3.40.50.2300">
    <property type="match status" value="1"/>
</dbReference>
<evidence type="ECO:0000313" key="5">
    <source>
        <dbReference type="Proteomes" id="UP000474159"/>
    </source>
</evidence>
<accession>A0A6L3SW10</accession>
<name>A0A6L3SW10_9HYPH</name>
<evidence type="ECO:0000313" key="4">
    <source>
        <dbReference type="EMBL" id="KAB1070788.1"/>
    </source>
</evidence>
<dbReference type="PANTHER" id="PTHR44591:SF24">
    <property type="entry name" value="PROTEIN-GLUTAMATE METHYLESTERASE_PROTEIN-GLUTAMINE GLUTAMINASE 1"/>
    <property type="match status" value="1"/>
</dbReference>